<feature type="compositionally biased region" description="Basic and acidic residues" evidence="1">
    <location>
        <begin position="47"/>
        <end position="76"/>
    </location>
</feature>
<gene>
    <name evidence="2" type="ORF">SAMN03080618_03026</name>
</gene>
<reference evidence="3" key="1">
    <citation type="submission" date="2016-10" db="EMBL/GenBank/DDBJ databases">
        <authorList>
            <person name="Varghese N."/>
            <person name="Submissions S."/>
        </authorList>
    </citation>
    <scope>NUCLEOTIDE SEQUENCE [LARGE SCALE GENOMIC DNA]</scope>
    <source>
        <strain evidence="3">DSM 21857</strain>
    </source>
</reference>
<feature type="compositionally biased region" description="Gly residues" evidence="1">
    <location>
        <begin position="1"/>
        <end position="12"/>
    </location>
</feature>
<evidence type="ECO:0000313" key="2">
    <source>
        <dbReference type="EMBL" id="SFJ45715.1"/>
    </source>
</evidence>
<accession>A0A1I3RHF3</accession>
<keyword evidence="3" id="KW-1185">Reference proteome</keyword>
<proteinExistence type="predicted"/>
<evidence type="ECO:0000313" key="3">
    <source>
        <dbReference type="Proteomes" id="UP000242763"/>
    </source>
</evidence>
<dbReference type="AlphaFoldDB" id="A0A1I3RHF3"/>
<protein>
    <submittedName>
        <fullName evidence="2">Uncharacterized protein</fullName>
    </submittedName>
</protein>
<feature type="region of interest" description="Disordered" evidence="1">
    <location>
        <begin position="45"/>
        <end position="86"/>
    </location>
</feature>
<dbReference type="Gene3D" id="2.40.160.90">
    <property type="match status" value="1"/>
</dbReference>
<evidence type="ECO:0000256" key="1">
    <source>
        <dbReference type="SAM" id="MobiDB-lite"/>
    </source>
</evidence>
<organism evidence="2 3">
    <name type="scientific">Aquamicrobium aerolatum DSM 21857</name>
    <dbReference type="NCBI Taxonomy" id="1121003"/>
    <lineage>
        <taxon>Bacteria</taxon>
        <taxon>Pseudomonadati</taxon>
        <taxon>Pseudomonadota</taxon>
        <taxon>Alphaproteobacteria</taxon>
        <taxon>Hyphomicrobiales</taxon>
        <taxon>Phyllobacteriaceae</taxon>
        <taxon>Aerobium</taxon>
    </lineage>
</organism>
<name>A0A1I3RHF3_9HYPH</name>
<dbReference type="STRING" id="1121003.SAMN03080618_03026"/>
<sequence length="225" mass="24676">MLGLDGATGAGSEGDRRTDAERAAHERLLRARQQALQAERIAALEQQRLDRSRQEEEKERRLAELIRKHTEARAPDPEPDPLPQPDRFENYPFSFAQDYTLDLDTDITRSGEYHGFARGMDFADNEIDGAVSLTFDLATAALSGRFDFGSTGLLHVSGNVDAGALNMELDRSQTSSFGGFELDPASAAFDGVSFFGPTGEEIGGYWGIDIEQGTAWGQFVTARQP</sequence>
<feature type="compositionally biased region" description="Basic and acidic residues" evidence="1">
    <location>
        <begin position="13"/>
        <end position="26"/>
    </location>
</feature>
<dbReference type="Proteomes" id="UP000242763">
    <property type="component" value="Unassembled WGS sequence"/>
</dbReference>
<dbReference type="EMBL" id="FORF01000020">
    <property type="protein sequence ID" value="SFJ45715.1"/>
    <property type="molecule type" value="Genomic_DNA"/>
</dbReference>
<feature type="region of interest" description="Disordered" evidence="1">
    <location>
        <begin position="1"/>
        <end position="26"/>
    </location>
</feature>